<sequence length="50" mass="5411">MRGRAMARPSCRLHDVGALGFLLVTTAGRWPPPPFFRFGSTVDAGNTKHG</sequence>
<dbReference type="AlphaFoldDB" id="A0A6A4EU21"/>
<keyword evidence="2" id="KW-1185">Reference proteome</keyword>
<accession>A0A6A4EU21</accession>
<comment type="caution">
    <text evidence="1">The sequence shown here is derived from an EMBL/GenBank/DDBJ whole genome shotgun (WGS) entry which is preliminary data.</text>
</comment>
<evidence type="ECO:0000313" key="1">
    <source>
        <dbReference type="EMBL" id="KAE9329630.1"/>
    </source>
</evidence>
<proteinExistence type="predicted"/>
<gene>
    <name evidence="1" type="ORF">PR003_g15505</name>
</gene>
<protein>
    <submittedName>
        <fullName evidence="1">Uncharacterized protein</fullName>
    </submittedName>
</protein>
<dbReference type="EMBL" id="QXFT01001078">
    <property type="protein sequence ID" value="KAE9329630.1"/>
    <property type="molecule type" value="Genomic_DNA"/>
</dbReference>
<dbReference type="Proteomes" id="UP000434957">
    <property type="component" value="Unassembled WGS sequence"/>
</dbReference>
<name>A0A6A4EU21_9STRA</name>
<evidence type="ECO:0000313" key="2">
    <source>
        <dbReference type="Proteomes" id="UP000434957"/>
    </source>
</evidence>
<reference evidence="1 2" key="1">
    <citation type="submission" date="2018-08" db="EMBL/GenBank/DDBJ databases">
        <title>Genomic investigation of the strawberry pathogen Phytophthora fragariae indicates pathogenicity is determined by transcriptional variation in three key races.</title>
        <authorList>
            <person name="Adams T.M."/>
            <person name="Armitage A.D."/>
            <person name="Sobczyk M.K."/>
            <person name="Bates H.J."/>
            <person name="Dunwell J.M."/>
            <person name="Nellist C.F."/>
            <person name="Harrison R.J."/>
        </authorList>
    </citation>
    <scope>NUCLEOTIDE SEQUENCE [LARGE SCALE GENOMIC DNA]</scope>
    <source>
        <strain evidence="1 2">SCRP333</strain>
    </source>
</reference>
<organism evidence="1 2">
    <name type="scientific">Phytophthora rubi</name>
    <dbReference type="NCBI Taxonomy" id="129364"/>
    <lineage>
        <taxon>Eukaryota</taxon>
        <taxon>Sar</taxon>
        <taxon>Stramenopiles</taxon>
        <taxon>Oomycota</taxon>
        <taxon>Peronosporomycetes</taxon>
        <taxon>Peronosporales</taxon>
        <taxon>Peronosporaceae</taxon>
        <taxon>Phytophthora</taxon>
    </lineage>
</organism>